<proteinExistence type="predicted"/>
<name>A0A803XM54_MELGA</name>
<organism evidence="1 2">
    <name type="scientific">Meleagris gallopavo</name>
    <name type="common">Wild turkey</name>
    <dbReference type="NCBI Taxonomy" id="9103"/>
    <lineage>
        <taxon>Eukaryota</taxon>
        <taxon>Metazoa</taxon>
        <taxon>Chordata</taxon>
        <taxon>Craniata</taxon>
        <taxon>Vertebrata</taxon>
        <taxon>Euteleostomi</taxon>
        <taxon>Archelosauria</taxon>
        <taxon>Archosauria</taxon>
        <taxon>Dinosauria</taxon>
        <taxon>Saurischia</taxon>
        <taxon>Theropoda</taxon>
        <taxon>Coelurosauria</taxon>
        <taxon>Aves</taxon>
        <taxon>Neognathae</taxon>
        <taxon>Galloanserae</taxon>
        <taxon>Galliformes</taxon>
        <taxon>Phasianidae</taxon>
        <taxon>Meleagridinae</taxon>
        <taxon>Meleagris</taxon>
    </lineage>
</organism>
<dbReference type="AlphaFoldDB" id="A0A803XM54"/>
<accession>A0A803XM54</accession>
<dbReference type="InParanoid" id="A0A803XM54"/>
<evidence type="ECO:0000313" key="1">
    <source>
        <dbReference type="Ensembl" id="ENSMGAP00000020600.1"/>
    </source>
</evidence>
<evidence type="ECO:0000313" key="2">
    <source>
        <dbReference type="Proteomes" id="UP000001645"/>
    </source>
</evidence>
<reference evidence="1" key="3">
    <citation type="submission" date="2025-09" db="UniProtKB">
        <authorList>
            <consortium name="Ensembl"/>
        </authorList>
    </citation>
    <scope>IDENTIFICATION</scope>
</reference>
<dbReference type="Ensembl" id="ENSMGAT00000032987.1">
    <property type="protein sequence ID" value="ENSMGAP00000020600.1"/>
    <property type="gene ID" value="ENSMGAG00000017607.1"/>
</dbReference>
<sequence>MTCTTCMWKACQKEFPSGVPRGLGFHAWKELSAGATKSNLLLRILQLLFCCCLDCTVFTV</sequence>
<reference evidence="1" key="2">
    <citation type="submission" date="2025-08" db="UniProtKB">
        <authorList>
            <consortium name="Ensembl"/>
        </authorList>
    </citation>
    <scope>IDENTIFICATION</scope>
</reference>
<reference evidence="1 2" key="1">
    <citation type="journal article" date="2010" name="PLoS Biol.">
        <title>Multi-platform next-generation sequencing of the domestic turkey (Meleagris gallopavo): genome assembly and analysis.</title>
        <authorList>
            <person name="Dalloul R.A."/>
            <person name="Long J.A."/>
            <person name="Zimin A.V."/>
            <person name="Aslam L."/>
            <person name="Beal K."/>
            <person name="Blomberg L.A."/>
            <person name="Bouffard P."/>
            <person name="Burt D.W."/>
            <person name="Crasta O."/>
            <person name="Crooijmans R.P."/>
            <person name="Cooper K."/>
            <person name="Coulombe R.A."/>
            <person name="De S."/>
            <person name="Delany M.E."/>
            <person name="Dodgson J.B."/>
            <person name="Dong J.J."/>
            <person name="Evans C."/>
            <person name="Frederickson K.M."/>
            <person name="Flicek P."/>
            <person name="Florea L."/>
            <person name="Folkerts O."/>
            <person name="Groenen M.A."/>
            <person name="Harkins T.T."/>
            <person name="Herrero J."/>
            <person name="Hoffmann S."/>
            <person name="Megens H.J."/>
            <person name="Jiang A."/>
            <person name="de Jong P."/>
            <person name="Kaiser P."/>
            <person name="Kim H."/>
            <person name="Kim K.W."/>
            <person name="Kim S."/>
            <person name="Langenberger D."/>
            <person name="Lee M.K."/>
            <person name="Lee T."/>
            <person name="Mane S."/>
            <person name="Marcais G."/>
            <person name="Marz M."/>
            <person name="McElroy A.P."/>
            <person name="Modise T."/>
            <person name="Nefedov M."/>
            <person name="Notredame C."/>
            <person name="Paton I.R."/>
            <person name="Payne W.S."/>
            <person name="Pertea G."/>
            <person name="Prickett D."/>
            <person name="Puiu D."/>
            <person name="Qioa D."/>
            <person name="Raineri E."/>
            <person name="Ruffier M."/>
            <person name="Salzberg S.L."/>
            <person name="Schatz M.C."/>
            <person name="Scheuring C."/>
            <person name="Schmidt C.J."/>
            <person name="Schroeder S."/>
            <person name="Searle S.M."/>
            <person name="Smith E.J."/>
            <person name="Smith J."/>
            <person name="Sonstegard T.S."/>
            <person name="Stadler P.F."/>
            <person name="Tafer H."/>
            <person name="Tu Z.J."/>
            <person name="Van Tassell C.P."/>
            <person name="Vilella A.J."/>
            <person name="Williams K.P."/>
            <person name="Yorke J.A."/>
            <person name="Zhang L."/>
            <person name="Zhang H.B."/>
            <person name="Zhang X."/>
            <person name="Zhang Y."/>
            <person name="Reed K.M."/>
        </authorList>
    </citation>
    <scope>NUCLEOTIDE SEQUENCE [LARGE SCALE GENOMIC DNA]</scope>
</reference>
<dbReference type="Proteomes" id="UP000001645">
    <property type="component" value="Chromosome 21"/>
</dbReference>
<keyword evidence="2" id="KW-1185">Reference proteome</keyword>
<protein>
    <submittedName>
        <fullName evidence="1">Uncharacterized protein</fullName>
    </submittedName>
</protein>